<evidence type="ECO:0000256" key="5">
    <source>
        <dbReference type="SAM" id="SignalP"/>
    </source>
</evidence>
<dbReference type="InterPro" id="IPR028082">
    <property type="entry name" value="Peripla_BP_I"/>
</dbReference>
<keyword evidence="3 5" id="KW-0732">Signal</keyword>
<dbReference type="Pfam" id="PF13407">
    <property type="entry name" value="Peripla_BP_4"/>
    <property type="match status" value="1"/>
</dbReference>
<evidence type="ECO:0000256" key="4">
    <source>
        <dbReference type="SAM" id="MobiDB-lite"/>
    </source>
</evidence>
<dbReference type="SUPFAM" id="SSF53822">
    <property type="entry name" value="Periplasmic binding protein-like I"/>
    <property type="match status" value="1"/>
</dbReference>
<comment type="caution">
    <text evidence="7">The sequence shown here is derived from an EMBL/GenBank/DDBJ whole genome shotgun (WGS) entry which is preliminary data.</text>
</comment>
<dbReference type="GO" id="GO:0030313">
    <property type="term" value="C:cell envelope"/>
    <property type="evidence" value="ECO:0007669"/>
    <property type="project" value="UniProtKB-SubCell"/>
</dbReference>
<reference evidence="7" key="1">
    <citation type="submission" date="2020-10" db="EMBL/GenBank/DDBJ databases">
        <authorList>
            <person name="Gilroy R."/>
        </authorList>
    </citation>
    <scope>NUCLEOTIDE SEQUENCE</scope>
    <source>
        <strain evidence="7">ChiSxjej1B13-7041</strain>
    </source>
</reference>
<dbReference type="Gene3D" id="3.40.50.2300">
    <property type="match status" value="2"/>
</dbReference>
<sequence length="383" mass="41224">MKKVLALLLCGLLLLQGCGKKAQETSSDTVPEGTDTPAPTETPTEEPTPDPDQEQEEEEEEVSISLPEQELMADYTKAEGIQIPPGSQIAVVVKDKGTGFWKAVRQGMEMAVEDINEVCGYTGKDKVKLTFESPSDSNDIDTQINIIDAVLAENPLVLCLSPIDMGSCQAQLESAEENGIPVILVDGGVKGAENSSICSTDHYAVGKEAAVHLSQAMAEGGQAAIVGHQPLTESCVEREKGFRTEMQENHQGIQVLADTVYDDGEVSLEDQVAQLLEENPELKGIFCTNEETGEVVLAAVEKLEERQISVVTVDAGSDIIEAIEEGRDVGTVCQNPYGMGYASVIAGARAAMGLPNNEYIDPGYQWINGENLEAPENQKYLYE</sequence>
<comment type="subcellular location">
    <subcellularLocation>
        <location evidence="1">Cell envelope</location>
    </subcellularLocation>
</comment>
<dbReference type="CDD" id="cd20005">
    <property type="entry name" value="PBP1_ABC_sugar_binding-like"/>
    <property type="match status" value="1"/>
</dbReference>
<gene>
    <name evidence="7" type="ORF">IAB98_01625</name>
</gene>
<dbReference type="Proteomes" id="UP000886841">
    <property type="component" value="Unassembled WGS sequence"/>
</dbReference>
<evidence type="ECO:0000313" key="7">
    <source>
        <dbReference type="EMBL" id="HIR92107.1"/>
    </source>
</evidence>
<dbReference type="InterPro" id="IPR025997">
    <property type="entry name" value="SBP_2_dom"/>
</dbReference>
<evidence type="ECO:0000256" key="1">
    <source>
        <dbReference type="ARBA" id="ARBA00004196"/>
    </source>
</evidence>
<proteinExistence type="inferred from homology"/>
<accession>A0A9D1EI55</accession>
<feature type="region of interest" description="Disordered" evidence="4">
    <location>
        <begin position="21"/>
        <end position="68"/>
    </location>
</feature>
<feature type="compositionally biased region" description="Acidic residues" evidence="4">
    <location>
        <begin position="43"/>
        <end position="62"/>
    </location>
</feature>
<dbReference type="PANTHER" id="PTHR46847:SF1">
    <property type="entry name" value="D-ALLOSE-BINDING PERIPLASMIC PROTEIN-RELATED"/>
    <property type="match status" value="1"/>
</dbReference>
<feature type="domain" description="Periplasmic binding protein" evidence="6">
    <location>
        <begin position="89"/>
        <end position="353"/>
    </location>
</feature>
<feature type="compositionally biased region" description="Low complexity" evidence="4">
    <location>
        <begin position="31"/>
        <end position="42"/>
    </location>
</feature>
<feature type="signal peptide" evidence="5">
    <location>
        <begin position="1"/>
        <end position="22"/>
    </location>
</feature>
<name>A0A9D1EI55_9FIRM</name>
<dbReference type="GO" id="GO:0030246">
    <property type="term" value="F:carbohydrate binding"/>
    <property type="evidence" value="ECO:0007669"/>
    <property type="project" value="UniProtKB-ARBA"/>
</dbReference>
<reference evidence="7" key="2">
    <citation type="journal article" date="2021" name="PeerJ">
        <title>Extensive microbial diversity within the chicken gut microbiome revealed by metagenomics and culture.</title>
        <authorList>
            <person name="Gilroy R."/>
            <person name="Ravi A."/>
            <person name="Getino M."/>
            <person name="Pursley I."/>
            <person name="Horton D.L."/>
            <person name="Alikhan N.F."/>
            <person name="Baker D."/>
            <person name="Gharbi K."/>
            <person name="Hall N."/>
            <person name="Watson M."/>
            <person name="Adriaenssens E.M."/>
            <person name="Foster-Nyarko E."/>
            <person name="Jarju S."/>
            <person name="Secka A."/>
            <person name="Antonio M."/>
            <person name="Oren A."/>
            <person name="Chaudhuri R.R."/>
            <person name="La Ragione R."/>
            <person name="Hildebrand F."/>
            <person name="Pallen M.J."/>
        </authorList>
    </citation>
    <scope>NUCLEOTIDE SEQUENCE</scope>
    <source>
        <strain evidence="7">ChiSxjej1B13-7041</strain>
    </source>
</reference>
<evidence type="ECO:0000313" key="8">
    <source>
        <dbReference type="Proteomes" id="UP000886841"/>
    </source>
</evidence>
<comment type="similarity">
    <text evidence="2">Belongs to the bacterial solute-binding protein 2 family.</text>
</comment>
<dbReference type="EMBL" id="DVHU01000013">
    <property type="protein sequence ID" value="HIR92107.1"/>
    <property type="molecule type" value="Genomic_DNA"/>
</dbReference>
<protein>
    <submittedName>
        <fullName evidence="7">ABC transporter substrate-binding protein</fullName>
    </submittedName>
</protein>
<feature type="chain" id="PRO_5039600008" evidence="5">
    <location>
        <begin position="23"/>
        <end position="383"/>
    </location>
</feature>
<evidence type="ECO:0000256" key="3">
    <source>
        <dbReference type="ARBA" id="ARBA00022729"/>
    </source>
</evidence>
<dbReference type="PROSITE" id="PS51257">
    <property type="entry name" value="PROKAR_LIPOPROTEIN"/>
    <property type="match status" value="1"/>
</dbReference>
<evidence type="ECO:0000256" key="2">
    <source>
        <dbReference type="ARBA" id="ARBA00007639"/>
    </source>
</evidence>
<dbReference type="AlphaFoldDB" id="A0A9D1EI55"/>
<evidence type="ECO:0000259" key="6">
    <source>
        <dbReference type="Pfam" id="PF13407"/>
    </source>
</evidence>
<dbReference type="PANTHER" id="PTHR46847">
    <property type="entry name" value="D-ALLOSE-BINDING PERIPLASMIC PROTEIN-RELATED"/>
    <property type="match status" value="1"/>
</dbReference>
<organism evidence="7 8">
    <name type="scientific">Candidatus Egerieimonas intestinavium</name>
    <dbReference type="NCBI Taxonomy" id="2840777"/>
    <lineage>
        <taxon>Bacteria</taxon>
        <taxon>Bacillati</taxon>
        <taxon>Bacillota</taxon>
        <taxon>Clostridia</taxon>
        <taxon>Lachnospirales</taxon>
        <taxon>Lachnospiraceae</taxon>
        <taxon>Lachnospiraceae incertae sedis</taxon>
        <taxon>Candidatus Egerieimonas</taxon>
    </lineage>
</organism>